<feature type="domain" description="Outer membrane lipoprotein BamD-like" evidence="5">
    <location>
        <begin position="35"/>
        <end position="220"/>
    </location>
</feature>
<dbReference type="Pfam" id="PF13525">
    <property type="entry name" value="YfiO"/>
    <property type="match status" value="1"/>
</dbReference>
<dbReference type="InterPro" id="IPR017689">
    <property type="entry name" value="BamD"/>
</dbReference>
<name>A0A1W2AET5_9FLAO</name>
<organism evidence="6 7">
    <name type="scientific">Moheibacter sediminis</name>
    <dbReference type="NCBI Taxonomy" id="1434700"/>
    <lineage>
        <taxon>Bacteria</taxon>
        <taxon>Pseudomonadati</taxon>
        <taxon>Bacteroidota</taxon>
        <taxon>Flavobacteriia</taxon>
        <taxon>Flavobacteriales</taxon>
        <taxon>Weeksellaceae</taxon>
        <taxon>Moheibacter</taxon>
    </lineage>
</organism>
<dbReference type="Gene3D" id="1.25.40.10">
    <property type="entry name" value="Tetratricopeptide repeat domain"/>
    <property type="match status" value="1"/>
</dbReference>
<keyword evidence="3" id="KW-0998">Cell outer membrane</keyword>
<evidence type="ECO:0000313" key="6">
    <source>
        <dbReference type="EMBL" id="SMC59144.1"/>
    </source>
</evidence>
<feature type="coiled-coil region" evidence="4">
    <location>
        <begin position="248"/>
        <end position="275"/>
    </location>
</feature>
<dbReference type="RefSeq" id="WP_084017026.1">
    <property type="nucleotide sequence ID" value="NZ_FWXS01000004.1"/>
</dbReference>
<evidence type="ECO:0000256" key="1">
    <source>
        <dbReference type="ARBA" id="ARBA00022729"/>
    </source>
</evidence>
<evidence type="ECO:0000313" key="7">
    <source>
        <dbReference type="Proteomes" id="UP000192393"/>
    </source>
</evidence>
<keyword evidence="7" id="KW-1185">Reference proteome</keyword>
<evidence type="ECO:0000256" key="3">
    <source>
        <dbReference type="ARBA" id="ARBA00023237"/>
    </source>
</evidence>
<dbReference type="NCBIfam" id="TIGR03302">
    <property type="entry name" value="OM_YfiO"/>
    <property type="match status" value="1"/>
</dbReference>
<dbReference type="PROSITE" id="PS51257">
    <property type="entry name" value="PROKAR_LIPOPROTEIN"/>
    <property type="match status" value="1"/>
</dbReference>
<dbReference type="AlphaFoldDB" id="A0A1W2AET5"/>
<protein>
    <submittedName>
        <fullName evidence="6">Beta-barrel assembly machine subunit BamD</fullName>
    </submittedName>
</protein>
<keyword evidence="1" id="KW-0732">Signal</keyword>
<sequence>MFKKLGVLIVVMMVVVSCNRRYERAMKSTDKDLILQTANEFFAEGKYAFAIELYSKVASSFSGTDEAANILYNSAEANFQDKNYRLAAHQFKNFYVTNPADPRAEDAAYKSAYSYYTDSPKYNLDQTSTYSAMSELQSFINMFPESPNVAQANGYIDELRQKLEKKAFEIAKIYHKTMKFKAAAIAFDNMLDEYPDTKFREEAMMYSLRSKYELALNYSRFETEELRFQNTITQHKLLLKAFPETKYKDEADKLLKKTEEALVKHRETAVKIEEHKKAVANNTPAK</sequence>
<dbReference type="OrthoDB" id="9770761at2"/>
<dbReference type="Proteomes" id="UP000192393">
    <property type="component" value="Unassembled WGS sequence"/>
</dbReference>
<proteinExistence type="predicted"/>
<dbReference type="STRING" id="1434700.SAMN06296427_104103"/>
<evidence type="ECO:0000259" key="5">
    <source>
        <dbReference type="Pfam" id="PF13525"/>
    </source>
</evidence>
<keyword evidence="2" id="KW-0472">Membrane</keyword>
<dbReference type="EMBL" id="FWXS01000004">
    <property type="protein sequence ID" value="SMC59144.1"/>
    <property type="molecule type" value="Genomic_DNA"/>
</dbReference>
<dbReference type="SUPFAM" id="SSF48452">
    <property type="entry name" value="TPR-like"/>
    <property type="match status" value="1"/>
</dbReference>
<dbReference type="InterPro" id="IPR039565">
    <property type="entry name" value="BamD-like"/>
</dbReference>
<keyword evidence="4" id="KW-0175">Coiled coil</keyword>
<gene>
    <name evidence="6" type="ORF">SAMN06296427_104103</name>
</gene>
<evidence type="ECO:0000256" key="4">
    <source>
        <dbReference type="SAM" id="Coils"/>
    </source>
</evidence>
<dbReference type="InterPro" id="IPR011990">
    <property type="entry name" value="TPR-like_helical_dom_sf"/>
</dbReference>
<evidence type="ECO:0000256" key="2">
    <source>
        <dbReference type="ARBA" id="ARBA00023136"/>
    </source>
</evidence>
<reference evidence="6 7" key="1">
    <citation type="submission" date="2017-04" db="EMBL/GenBank/DDBJ databases">
        <authorList>
            <person name="Afonso C.L."/>
            <person name="Miller P.J."/>
            <person name="Scott M.A."/>
            <person name="Spackman E."/>
            <person name="Goraichik I."/>
            <person name="Dimitrov K.M."/>
            <person name="Suarez D.L."/>
            <person name="Swayne D.E."/>
        </authorList>
    </citation>
    <scope>NUCLEOTIDE SEQUENCE [LARGE SCALE GENOMIC DNA]</scope>
    <source>
        <strain evidence="6 7">CGMCC 1.12708</strain>
    </source>
</reference>
<accession>A0A1W2AET5</accession>